<protein>
    <submittedName>
        <fullName evidence="3">ABC transporter substrate-binding protein</fullName>
    </submittedName>
</protein>
<dbReference type="PANTHER" id="PTHR31528:SF3">
    <property type="entry name" value="THIAMINE BIOSYNTHESIS PROTEIN HI_0357-RELATED"/>
    <property type="match status" value="1"/>
</dbReference>
<feature type="domain" description="SsuA/THI5-like" evidence="2">
    <location>
        <begin position="54"/>
        <end position="268"/>
    </location>
</feature>
<sequence length="341" mass="37574">MDRRHPAFRRLKSQLWRKIMKKMAFAALFGAVLSFASSAEANDKLKLILDWYVNPDHGPIIIANKLGYFRQAGLDVDIVAPADASVPTKMVAAGQADLAVSYQQQVHLQVHEGLPVIRVGTLIDSPLNCLMTRDDGSVNAIADLKGKKIGYSVAGVEETLLGTILGQHGVKLSDVKLINVNFSLAPALMSKQVDAVIGAYRNVELNQMAVEGVAGKCFFVEEEGVPVYDELVYVANSDKLDAAERQKISRFLAATEKAAQYIVNHPEKSYEIFSSYSTELKDELNQRAWKDTVARFSRAPASLDHGRWSRYESYLKEHGLVPSILPVEKLAIDVNAEGSKT</sequence>
<reference evidence="3 4" key="1">
    <citation type="submission" date="2009-03" db="EMBL/GenBank/DDBJ databases">
        <authorList>
            <person name="Setubal J.C."/>
            <person name="Boyle S."/>
            <person name="Crasta O.R."/>
            <person name="Gillespie J.J."/>
            <person name="Kenyon R.W."/>
            <person name="Lu J."/>
            <person name="Mane S."/>
            <person name="Nagrani S."/>
            <person name="Shallom J.M."/>
            <person name="Shallom S."/>
            <person name="Shukla M."/>
            <person name="Snyder E.E."/>
            <person name="Sobral B.W."/>
            <person name="Wattam A.R."/>
            <person name="Will R."/>
            <person name="Williams K."/>
            <person name="Yoo H."/>
            <person name="Bruce D.H."/>
            <person name="Detter C."/>
            <person name="Munk C."/>
            <person name="Brettin T.S."/>
            <person name="Ficht T."/>
        </authorList>
    </citation>
    <scope>NUCLEOTIDE SEQUENCE [LARGE SCALE GENOMIC DNA]</scope>
    <source>
        <strain evidence="3 4">Cudo</strain>
    </source>
</reference>
<comment type="caution">
    <text evidence="3">The sequence shown here is derived from an EMBL/GenBank/DDBJ whole genome shotgun (WGS) entry which is preliminary data.</text>
</comment>
<dbReference type="CDD" id="cd13651">
    <property type="entry name" value="PBP2_ThiY"/>
    <property type="match status" value="1"/>
</dbReference>
<feature type="signal peptide" evidence="1">
    <location>
        <begin position="1"/>
        <end position="41"/>
    </location>
</feature>
<dbReference type="Gene3D" id="3.40.190.10">
    <property type="entry name" value="Periplasmic binding protein-like II"/>
    <property type="match status" value="2"/>
</dbReference>
<gene>
    <name evidence="3" type="ORF">BCETI_1000383</name>
</gene>
<dbReference type="SUPFAM" id="SSF53850">
    <property type="entry name" value="Periplasmic binding protein-like II"/>
    <property type="match status" value="1"/>
</dbReference>
<dbReference type="AlphaFoldDB" id="C0G3X9"/>
<dbReference type="Proteomes" id="UP000003678">
    <property type="component" value="Unassembled WGS sequence"/>
</dbReference>
<dbReference type="Pfam" id="PF09084">
    <property type="entry name" value="NMT1"/>
    <property type="match status" value="1"/>
</dbReference>
<dbReference type="GO" id="GO:0009228">
    <property type="term" value="P:thiamine biosynthetic process"/>
    <property type="evidence" value="ECO:0007669"/>
    <property type="project" value="InterPro"/>
</dbReference>
<evidence type="ECO:0000313" key="4">
    <source>
        <dbReference type="Proteomes" id="UP000003678"/>
    </source>
</evidence>
<keyword evidence="1" id="KW-0732">Signal</keyword>
<dbReference type="InterPro" id="IPR015168">
    <property type="entry name" value="SsuA/THI5"/>
</dbReference>
<evidence type="ECO:0000313" key="3">
    <source>
        <dbReference type="EMBL" id="EEH15444.1"/>
    </source>
</evidence>
<dbReference type="InterPro" id="IPR027939">
    <property type="entry name" value="NMT1/THI5"/>
</dbReference>
<dbReference type="PANTHER" id="PTHR31528">
    <property type="entry name" value="4-AMINO-5-HYDROXYMETHYL-2-METHYLPYRIMIDINE PHOSPHATE SYNTHASE THI11-RELATED"/>
    <property type="match status" value="1"/>
</dbReference>
<name>C0G3X9_9HYPH</name>
<accession>C0G3X9</accession>
<proteinExistence type="predicted"/>
<dbReference type="EMBL" id="ACJD01000001">
    <property type="protein sequence ID" value="EEH15444.1"/>
    <property type="molecule type" value="Genomic_DNA"/>
</dbReference>
<evidence type="ECO:0000256" key="1">
    <source>
        <dbReference type="SAM" id="SignalP"/>
    </source>
</evidence>
<organism evidence="3 4">
    <name type="scientific">Brucella ceti str. Cudo</name>
    <dbReference type="NCBI Taxonomy" id="595497"/>
    <lineage>
        <taxon>Bacteria</taxon>
        <taxon>Pseudomonadati</taxon>
        <taxon>Pseudomonadota</taxon>
        <taxon>Alphaproteobacteria</taxon>
        <taxon>Hyphomicrobiales</taxon>
        <taxon>Brucellaceae</taxon>
        <taxon>Brucella/Ochrobactrum group</taxon>
        <taxon>Brucella</taxon>
    </lineage>
</organism>
<evidence type="ECO:0000259" key="2">
    <source>
        <dbReference type="Pfam" id="PF09084"/>
    </source>
</evidence>
<feature type="chain" id="PRO_5002898108" evidence="1">
    <location>
        <begin position="42"/>
        <end position="341"/>
    </location>
</feature>